<evidence type="ECO:0000313" key="3">
    <source>
        <dbReference type="Proteomes" id="UP001604277"/>
    </source>
</evidence>
<feature type="signal peptide" evidence="1">
    <location>
        <begin position="1"/>
        <end position="25"/>
    </location>
</feature>
<keyword evidence="3" id="KW-1185">Reference proteome</keyword>
<feature type="chain" id="PRO_5044782474" evidence="1">
    <location>
        <begin position="26"/>
        <end position="219"/>
    </location>
</feature>
<sequence length="219" mass="23671">MAASPIKSPLILFFALSLFLRGIFAEVICDNLPTNFCSFAIASSGKRCVLENYKNDAGKLDYTCKTSEVVVERLAGYIETDQCVKACGVDRSFVGISSDAFLVPQFAQSLCSPSCYQNCANIVDLYFNLAAGEGVYLPLLCEKQKTEPHRAMMELLSSGGVATGFVADAPASSPGLPPVATPPPVHISGTCGHYFSLKRQYIHSHSNDSKFANFIVEFD</sequence>
<name>A0ABD1SQJ7_9LAMI</name>
<dbReference type="Pfam" id="PF06521">
    <property type="entry name" value="PAR1"/>
    <property type="match status" value="1"/>
</dbReference>
<dbReference type="PANTHER" id="PTHR33649:SF4">
    <property type="entry name" value="PAR1 PROTEIN"/>
    <property type="match status" value="1"/>
</dbReference>
<reference evidence="3" key="1">
    <citation type="submission" date="2024-07" db="EMBL/GenBank/DDBJ databases">
        <title>Two chromosome-level genome assemblies of Korean endemic species Abeliophyllum distichum and Forsythia ovata (Oleaceae).</title>
        <authorList>
            <person name="Jang H."/>
        </authorList>
    </citation>
    <scope>NUCLEOTIDE SEQUENCE [LARGE SCALE GENOMIC DNA]</scope>
</reference>
<organism evidence="2 3">
    <name type="scientific">Forsythia ovata</name>
    <dbReference type="NCBI Taxonomy" id="205694"/>
    <lineage>
        <taxon>Eukaryota</taxon>
        <taxon>Viridiplantae</taxon>
        <taxon>Streptophyta</taxon>
        <taxon>Embryophyta</taxon>
        <taxon>Tracheophyta</taxon>
        <taxon>Spermatophyta</taxon>
        <taxon>Magnoliopsida</taxon>
        <taxon>eudicotyledons</taxon>
        <taxon>Gunneridae</taxon>
        <taxon>Pentapetalae</taxon>
        <taxon>asterids</taxon>
        <taxon>lamiids</taxon>
        <taxon>Lamiales</taxon>
        <taxon>Oleaceae</taxon>
        <taxon>Forsythieae</taxon>
        <taxon>Forsythia</taxon>
    </lineage>
</organism>
<dbReference type="EMBL" id="JBFOLJ010000010">
    <property type="protein sequence ID" value="KAL2502986.1"/>
    <property type="molecule type" value="Genomic_DNA"/>
</dbReference>
<proteinExistence type="predicted"/>
<dbReference type="PANTHER" id="PTHR33649">
    <property type="entry name" value="PAR1 PROTEIN"/>
    <property type="match status" value="1"/>
</dbReference>
<keyword evidence="1" id="KW-0732">Signal</keyword>
<dbReference type="AlphaFoldDB" id="A0ABD1SQJ7"/>
<comment type="caution">
    <text evidence="2">The sequence shown here is derived from an EMBL/GenBank/DDBJ whole genome shotgun (WGS) entry which is preliminary data.</text>
</comment>
<accession>A0ABD1SQJ7</accession>
<dbReference type="InterPro" id="IPR009489">
    <property type="entry name" value="PAR1"/>
</dbReference>
<evidence type="ECO:0000256" key="1">
    <source>
        <dbReference type="SAM" id="SignalP"/>
    </source>
</evidence>
<evidence type="ECO:0000313" key="2">
    <source>
        <dbReference type="EMBL" id="KAL2502986.1"/>
    </source>
</evidence>
<gene>
    <name evidence="2" type="ORF">Fot_36834</name>
</gene>
<protein>
    <submittedName>
        <fullName evidence="2">PAR1 protein</fullName>
    </submittedName>
</protein>
<dbReference type="Proteomes" id="UP001604277">
    <property type="component" value="Unassembled WGS sequence"/>
</dbReference>